<dbReference type="AlphaFoldDB" id="A0A508X8G0"/>
<keyword evidence="1" id="KW-0812">Transmembrane</keyword>
<evidence type="ECO:0008006" key="3">
    <source>
        <dbReference type="Google" id="ProtNLM"/>
    </source>
</evidence>
<feature type="transmembrane region" description="Helical" evidence="1">
    <location>
        <begin position="263"/>
        <end position="283"/>
    </location>
</feature>
<accession>A0A508X8G0</accession>
<dbReference type="InterPro" id="IPR021445">
    <property type="entry name" value="DUF3095"/>
</dbReference>
<protein>
    <recommendedName>
        <fullName evidence="3">DUF3095 family protein</fullName>
    </recommendedName>
</protein>
<keyword evidence="1" id="KW-0472">Membrane</keyword>
<dbReference type="Proteomes" id="UP000507954">
    <property type="component" value="Unassembled WGS sequence"/>
</dbReference>
<dbReference type="OMA" id="DHVHFID"/>
<proteinExistence type="predicted"/>
<dbReference type="RefSeq" id="WP_012061521.1">
    <property type="nucleotide sequence ID" value="NZ_CABFNB010000125.1"/>
</dbReference>
<name>A0A508X8G0_9HYPH</name>
<sequence>MVQPADREFYANLPLFEAFEGVADEANYRPLPEGWWLAVADIVDSTGAIAEGRYKSVNMAGASVISALMNALDEKNLAFVFGGDGALAVVPGGLAAKAKHALAAAKTWVAEELGLELRAAIVPVSDVRANGFDMRVARFKASEVVSYAMFSGGGASWAEAEMKAGRYQIAAAPTGTRPDLTGLSCRWNPIVSHHGAIVSIIAVPGERGIGPEFQALIGDIVELAEGEERGGHPVPENGPEPHLSVRGITVESRAVAPRGRRSLAWFFVAAQSLALFLCFRLGINFGPFDVKRYARDLASNSDFRKFDDALKMTIDVSLDRLRRIEERLKQGVAAGICRYGLHRQDAALMTCIVPTPMSRDHMHFIDGAAGGYAVAARNLKATLAGSVSQAGSLPSMIKP</sequence>
<gene>
    <name evidence="2" type="ORF">EMEDMD4_570033</name>
</gene>
<keyword evidence="1" id="KW-1133">Transmembrane helix</keyword>
<dbReference type="Pfam" id="PF11294">
    <property type="entry name" value="DUF3095"/>
    <property type="match status" value="1"/>
</dbReference>
<reference evidence="2" key="1">
    <citation type="submission" date="2019-06" db="EMBL/GenBank/DDBJ databases">
        <authorList>
            <person name="Le Quere A."/>
            <person name="Colella S."/>
        </authorList>
    </citation>
    <scope>NUCLEOTIDE SEQUENCE</scope>
    <source>
        <strain evidence="2">EmedicaeMD41</strain>
    </source>
</reference>
<evidence type="ECO:0000313" key="2">
    <source>
        <dbReference type="EMBL" id="VTZ64153.1"/>
    </source>
</evidence>
<evidence type="ECO:0000256" key="1">
    <source>
        <dbReference type="SAM" id="Phobius"/>
    </source>
</evidence>
<organism evidence="2">
    <name type="scientific">Sinorhizobium medicae</name>
    <dbReference type="NCBI Taxonomy" id="110321"/>
    <lineage>
        <taxon>Bacteria</taxon>
        <taxon>Pseudomonadati</taxon>
        <taxon>Pseudomonadota</taxon>
        <taxon>Alphaproteobacteria</taxon>
        <taxon>Hyphomicrobiales</taxon>
        <taxon>Rhizobiaceae</taxon>
        <taxon>Sinorhizobium/Ensifer group</taxon>
        <taxon>Sinorhizobium</taxon>
    </lineage>
</organism>
<dbReference type="EMBL" id="CABFNB010000125">
    <property type="protein sequence ID" value="VTZ64153.1"/>
    <property type="molecule type" value="Genomic_DNA"/>
</dbReference>